<reference evidence="1" key="1">
    <citation type="submission" date="2023-06" db="EMBL/GenBank/DDBJ databases">
        <authorList>
            <person name="Delattre M."/>
        </authorList>
    </citation>
    <scope>NUCLEOTIDE SEQUENCE</scope>
    <source>
        <strain evidence="1">AF72</strain>
    </source>
</reference>
<sequence>MSGQPRLERDRVARHIKMHENATRDGSGAVVLFETLTHYDDTELKALEAQHLTVRMRPEPAPYEHKNAEDFYDPPIVVEKWRWIPPCLHDSLDCLGLQEGIEE</sequence>
<keyword evidence="2" id="KW-1185">Reference proteome</keyword>
<gene>
    <name evidence="1" type="ORF">MSPICULIGERA_LOCUS18350</name>
</gene>
<accession>A0AA36D5H2</accession>
<dbReference type="Proteomes" id="UP001177023">
    <property type="component" value="Unassembled WGS sequence"/>
</dbReference>
<comment type="caution">
    <text evidence="1">The sequence shown here is derived from an EMBL/GenBank/DDBJ whole genome shotgun (WGS) entry which is preliminary data.</text>
</comment>
<evidence type="ECO:0000313" key="2">
    <source>
        <dbReference type="Proteomes" id="UP001177023"/>
    </source>
</evidence>
<dbReference type="AlphaFoldDB" id="A0AA36D5H2"/>
<protein>
    <submittedName>
        <fullName evidence="1">Uncharacterized protein</fullName>
    </submittedName>
</protein>
<dbReference type="EMBL" id="CATQJA010002659">
    <property type="protein sequence ID" value="CAJ0580148.1"/>
    <property type="molecule type" value="Genomic_DNA"/>
</dbReference>
<proteinExistence type="predicted"/>
<name>A0AA36D5H2_9BILA</name>
<feature type="non-terminal residue" evidence="1">
    <location>
        <position position="103"/>
    </location>
</feature>
<evidence type="ECO:0000313" key="1">
    <source>
        <dbReference type="EMBL" id="CAJ0580148.1"/>
    </source>
</evidence>
<organism evidence="1 2">
    <name type="scientific">Mesorhabditis spiculigera</name>
    <dbReference type="NCBI Taxonomy" id="96644"/>
    <lineage>
        <taxon>Eukaryota</taxon>
        <taxon>Metazoa</taxon>
        <taxon>Ecdysozoa</taxon>
        <taxon>Nematoda</taxon>
        <taxon>Chromadorea</taxon>
        <taxon>Rhabditida</taxon>
        <taxon>Rhabditina</taxon>
        <taxon>Rhabditomorpha</taxon>
        <taxon>Rhabditoidea</taxon>
        <taxon>Rhabditidae</taxon>
        <taxon>Mesorhabditinae</taxon>
        <taxon>Mesorhabditis</taxon>
    </lineage>
</organism>